<dbReference type="Pfam" id="PF08352">
    <property type="entry name" value="oligo_HPY"/>
    <property type="match status" value="1"/>
</dbReference>
<gene>
    <name evidence="14" type="ORF">SAMN06295885_2415</name>
</gene>
<dbReference type="InterPro" id="IPR017871">
    <property type="entry name" value="ABC_transporter-like_CS"/>
</dbReference>
<keyword evidence="6 11" id="KW-0812">Transmembrane</keyword>
<organism evidence="14 15">
    <name type="scientific">Rathayibacter oskolensis</name>
    <dbReference type="NCBI Taxonomy" id="1891671"/>
    <lineage>
        <taxon>Bacteria</taxon>
        <taxon>Bacillati</taxon>
        <taxon>Actinomycetota</taxon>
        <taxon>Actinomycetes</taxon>
        <taxon>Micrococcales</taxon>
        <taxon>Microbacteriaceae</taxon>
        <taxon>Rathayibacter</taxon>
    </lineage>
</organism>
<dbReference type="Gene3D" id="3.40.50.300">
    <property type="entry name" value="P-loop containing nucleotide triphosphate hydrolases"/>
    <property type="match status" value="1"/>
</dbReference>
<dbReference type="InterPro" id="IPR050388">
    <property type="entry name" value="ABC_Ni/Peptide_Import"/>
</dbReference>
<name>A0A1X7P4C6_9MICO</name>
<dbReference type="GO" id="GO:0015833">
    <property type="term" value="P:peptide transport"/>
    <property type="evidence" value="ECO:0007669"/>
    <property type="project" value="InterPro"/>
</dbReference>
<dbReference type="FunFam" id="3.40.50.300:FF:000016">
    <property type="entry name" value="Oligopeptide ABC transporter ATP-binding component"/>
    <property type="match status" value="1"/>
</dbReference>
<dbReference type="Proteomes" id="UP000193711">
    <property type="component" value="Unassembled WGS sequence"/>
</dbReference>
<keyword evidence="15" id="KW-1185">Reference proteome</keyword>
<feature type="transmembrane region" description="Helical" evidence="11">
    <location>
        <begin position="216"/>
        <end position="239"/>
    </location>
</feature>
<feature type="transmembrane region" description="Helical" evidence="11">
    <location>
        <begin position="97"/>
        <end position="123"/>
    </location>
</feature>
<dbReference type="PROSITE" id="PS00211">
    <property type="entry name" value="ABC_TRANSPORTER_1"/>
    <property type="match status" value="1"/>
</dbReference>
<dbReference type="InterPro" id="IPR000515">
    <property type="entry name" value="MetI-like"/>
</dbReference>
<evidence type="ECO:0000256" key="5">
    <source>
        <dbReference type="ARBA" id="ARBA00022475"/>
    </source>
</evidence>
<accession>A0A1X7P4C6</accession>
<dbReference type="Pfam" id="PF00005">
    <property type="entry name" value="ABC_tran"/>
    <property type="match status" value="1"/>
</dbReference>
<reference evidence="15" key="1">
    <citation type="submission" date="2017-04" db="EMBL/GenBank/DDBJ databases">
        <authorList>
            <person name="Varghese N."/>
            <person name="Submissions S."/>
        </authorList>
    </citation>
    <scope>NUCLEOTIDE SEQUENCE [LARGE SCALE GENOMIC DNA]</scope>
    <source>
        <strain evidence="15">VKM Ac-2121</strain>
    </source>
</reference>
<dbReference type="GO" id="GO:0005886">
    <property type="term" value="C:plasma membrane"/>
    <property type="evidence" value="ECO:0007669"/>
    <property type="project" value="UniProtKB-SubCell"/>
</dbReference>
<dbReference type="InterPro" id="IPR027417">
    <property type="entry name" value="P-loop_NTPase"/>
</dbReference>
<dbReference type="Gene3D" id="1.10.3720.10">
    <property type="entry name" value="MetI-like"/>
    <property type="match status" value="1"/>
</dbReference>
<feature type="transmembrane region" description="Helical" evidence="11">
    <location>
        <begin position="34"/>
        <end position="56"/>
    </location>
</feature>
<keyword evidence="9 11" id="KW-1133">Transmembrane helix</keyword>
<evidence type="ECO:0000256" key="1">
    <source>
        <dbReference type="ARBA" id="ARBA00004141"/>
    </source>
</evidence>
<evidence type="ECO:0000256" key="10">
    <source>
        <dbReference type="ARBA" id="ARBA00023136"/>
    </source>
</evidence>
<dbReference type="PROSITE" id="PS50928">
    <property type="entry name" value="ABC_TM1"/>
    <property type="match status" value="1"/>
</dbReference>
<dbReference type="PANTHER" id="PTHR43297">
    <property type="entry name" value="OLIGOPEPTIDE TRANSPORT ATP-BINDING PROTEIN APPD"/>
    <property type="match status" value="1"/>
</dbReference>
<comment type="similarity">
    <text evidence="3">Belongs to the ABC transporter superfamily.</text>
</comment>
<evidence type="ECO:0000256" key="9">
    <source>
        <dbReference type="ARBA" id="ARBA00022989"/>
    </source>
</evidence>
<dbReference type="EMBL" id="FXBM01000002">
    <property type="protein sequence ID" value="SMH44704.1"/>
    <property type="molecule type" value="Genomic_DNA"/>
</dbReference>
<dbReference type="SMART" id="SM00382">
    <property type="entry name" value="AAA"/>
    <property type="match status" value="1"/>
</dbReference>
<dbReference type="InterPro" id="IPR003439">
    <property type="entry name" value="ABC_transporter-like_ATP-bd"/>
</dbReference>
<evidence type="ECO:0000256" key="4">
    <source>
        <dbReference type="ARBA" id="ARBA00022448"/>
    </source>
</evidence>
<evidence type="ECO:0000256" key="6">
    <source>
        <dbReference type="ARBA" id="ARBA00022692"/>
    </source>
</evidence>
<feature type="transmembrane region" description="Helical" evidence="11">
    <location>
        <begin position="135"/>
        <end position="154"/>
    </location>
</feature>
<evidence type="ECO:0000259" key="12">
    <source>
        <dbReference type="PROSITE" id="PS50893"/>
    </source>
</evidence>
<dbReference type="InterPro" id="IPR035906">
    <property type="entry name" value="MetI-like_sf"/>
</dbReference>
<comment type="similarity">
    <text evidence="11">Belongs to the binding-protein-dependent transport system permease family.</text>
</comment>
<keyword evidence="7" id="KW-0547">Nucleotide-binding</keyword>
<dbReference type="InterPro" id="IPR013563">
    <property type="entry name" value="Oligopep_ABC_C"/>
</dbReference>
<evidence type="ECO:0000256" key="7">
    <source>
        <dbReference type="ARBA" id="ARBA00022741"/>
    </source>
</evidence>
<evidence type="ECO:0000256" key="3">
    <source>
        <dbReference type="ARBA" id="ARBA00005417"/>
    </source>
</evidence>
<dbReference type="GO" id="GO:0016887">
    <property type="term" value="F:ATP hydrolysis activity"/>
    <property type="evidence" value="ECO:0007669"/>
    <property type="project" value="InterPro"/>
</dbReference>
<dbReference type="Pfam" id="PF00528">
    <property type="entry name" value="BPD_transp_1"/>
    <property type="match status" value="1"/>
</dbReference>
<dbReference type="GO" id="GO:0005524">
    <property type="term" value="F:ATP binding"/>
    <property type="evidence" value="ECO:0007669"/>
    <property type="project" value="UniProtKB-KW"/>
</dbReference>
<dbReference type="InterPro" id="IPR025966">
    <property type="entry name" value="OppC_N"/>
</dbReference>
<protein>
    <submittedName>
        <fullName evidence="14">ABC-type dipeptide/oligopeptide/nickel transport system, ATPase component</fullName>
    </submittedName>
</protein>
<evidence type="ECO:0000313" key="15">
    <source>
        <dbReference type="Proteomes" id="UP000193711"/>
    </source>
</evidence>
<dbReference type="InterPro" id="IPR003593">
    <property type="entry name" value="AAA+_ATPase"/>
</dbReference>
<keyword evidence="4 11" id="KW-0813">Transport</keyword>
<dbReference type="CDD" id="cd06261">
    <property type="entry name" value="TM_PBP2"/>
    <property type="match status" value="1"/>
</dbReference>
<keyword evidence="10 11" id="KW-0472">Membrane</keyword>
<keyword evidence="8" id="KW-0067">ATP-binding</keyword>
<sequence length="623" mass="65553">MTATAPLPDPSLTIGIEERAARTHLFRRLLHNPVGIVSLVFLALVVLSAVLAPLLAPADPNQASLQDVLAAPGGAHPLGADSAGRDVLSRLLFATQFSLAGALVALLVAMVIGVTSGLLAGYFGGWFDSISSWTTGLLMALPGIVVLLAARAVIGPSMWLSMAIFGVLLSPAFHRLVYASVTAVRGELFVDAARVSGLSNGRIIARHILTVVRAPVIIQAALIAGIAIAIQAGLEFLGLGDLSIPTWGSMLNDGFSNVFNAPILMLWPSLAIALTSIALTLLGNAMRDELEQSASGAKRSKKRKAASAPATVPTSLSTIGIQTMLDEDAATPQTVVHEETAVSSAAEVLRVTNLSIGYGQGDGSTKTVVHDVSLSVRRGEIHGLIGESGSGKTQTAWSILRLLPGGGTITGGSIVFDGQDLAHLSEKEMTKLRGKRIAYIPQEPMSNLDPSFTIGTQLVQPMRVCLGISKAEAKERAIALLTRVGIPNPQRTFDAYPHEVSGGMAQRVLIAGAVSCDPDLLIADEPTTALDVTVQAEVLDLLRELQSELDMGMILVTHNFGVVADLCDRVSVMRDGRIVETGPVRSIFAEPRHPYTRALFDAILEEGPARGPLVGTVPKEAQR</sequence>
<proteinExistence type="inferred from homology"/>
<dbReference type="Pfam" id="PF12911">
    <property type="entry name" value="OppC_N"/>
    <property type="match status" value="1"/>
</dbReference>
<evidence type="ECO:0000313" key="14">
    <source>
        <dbReference type="EMBL" id="SMH44704.1"/>
    </source>
</evidence>
<dbReference type="GO" id="GO:0055085">
    <property type="term" value="P:transmembrane transport"/>
    <property type="evidence" value="ECO:0007669"/>
    <property type="project" value="InterPro"/>
</dbReference>
<feature type="transmembrane region" description="Helical" evidence="11">
    <location>
        <begin position="160"/>
        <end position="178"/>
    </location>
</feature>
<dbReference type="STRING" id="1891671.SAMN06295885_2415"/>
<dbReference type="CDD" id="cd03257">
    <property type="entry name" value="ABC_NikE_OppD_transporters"/>
    <property type="match status" value="1"/>
</dbReference>
<dbReference type="RefSeq" id="WP_085476823.1">
    <property type="nucleotide sequence ID" value="NZ_FXBM01000002.1"/>
</dbReference>
<evidence type="ECO:0000259" key="13">
    <source>
        <dbReference type="PROSITE" id="PS50928"/>
    </source>
</evidence>
<feature type="domain" description="ABC transporter" evidence="12">
    <location>
        <begin position="349"/>
        <end position="600"/>
    </location>
</feature>
<dbReference type="SUPFAM" id="SSF52540">
    <property type="entry name" value="P-loop containing nucleoside triphosphate hydrolases"/>
    <property type="match status" value="1"/>
</dbReference>
<keyword evidence="5" id="KW-1003">Cell membrane</keyword>
<evidence type="ECO:0000256" key="8">
    <source>
        <dbReference type="ARBA" id="ARBA00022840"/>
    </source>
</evidence>
<dbReference type="OrthoDB" id="3677453at2"/>
<dbReference type="SUPFAM" id="SSF161098">
    <property type="entry name" value="MetI-like"/>
    <property type="match status" value="1"/>
</dbReference>
<dbReference type="PROSITE" id="PS50893">
    <property type="entry name" value="ABC_TRANSPORTER_2"/>
    <property type="match status" value="1"/>
</dbReference>
<feature type="transmembrane region" description="Helical" evidence="11">
    <location>
        <begin position="259"/>
        <end position="282"/>
    </location>
</feature>
<dbReference type="AlphaFoldDB" id="A0A1X7P4C6"/>
<dbReference type="PANTHER" id="PTHR43297:SF2">
    <property type="entry name" value="DIPEPTIDE TRANSPORT ATP-BINDING PROTEIN DPPD"/>
    <property type="match status" value="1"/>
</dbReference>
<evidence type="ECO:0000256" key="11">
    <source>
        <dbReference type="RuleBase" id="RU363032"/>
    </source>
</evidence>
<comment type="subcellular location">
    <subcellularLocation>
        <location evidence="11">Cell membrane</location>
        <topology evidence="11">Multi-pass membrane protein</topology>
    </subcellularLocation>
    <subcellularLocation>
        <location evidence="2">Cell membrane</location>
        <topology evidence="2">Peripheral membrane protein</topology>
    </subcellularLocation>
    <subcellularLocation>
        <location evidence="1">Membrane</location>
        <topology evidence="1">Multi-pass membrane protein</topology>
    </subcellularLocation>
</comment>
<feature type="domain" description="ABC transmembrane type-1" evidence="13">
    <location>
        <begin position="95"/>
        <end position="283"/>
    </location>
</feature>
<evidence type="ECO:0000256" key="2">
    <source>
        <dbReference type="ARBA" id="ARBA00004202"/>
    </source>
</evidence>